<gene>
    <name evidence="3" type="ORF">AB675_8260</name>
</gene>
<reference evidence="3 4" key="1">
    <citation type="submission" date="2015-06" db="EMBL/GenBank/DDBJ databases">
        <title>Draft genome of the ant-associated black yeast Phialophora attae CBS 131958.</title>
        <authorList>
            <person name="Moreno L.F."/>
            <person name="Stielow B.J."/>
            <person name="de Hoog S."/>
            <person name="Vicente V.A."/>
            <person name="Weiss V.A."/>
            <person name="de Vries M."/>
            <person name="Cruz L.M."/>
            <person name="Souza E.M."/>
        </authorList>
    </citation>
    <scope>NUCLEOTIDE SEQUENCE [LARGE SCALE GENOMIC DNA]</scope>
    <source>
        <strain evidence="3 4">CBS 131958</strain>
    </source>
</reference>
<proteinExistence type="predicted"/>
<dbReference type="RefSeq" id="XP_018004674.1">
    <property type="nucleotide sequence ID" value="XM_018148693.1"/>
</dbReference>
<protein>
    <recommendedName>
        <fullName evidence="5">Kinetochore protein mis14</fullName>
    </recommendedName>
</protein>
<dbReference type="OrthoDB" id="2135762at2759"/>
<evidence type="ECO:0000256" key="2">
    <source>
        <dbReference type="SAM" id="MobiDB-lite"/>
    </source>
</evidence>
<evidence type="ECO:0008006" key="5">
    <source>
        <dbReference type="Google" id="ProtNLM"/>
    </source>
</evidence>
<evidence type="ECO:0000313" key="4">
    <source>
        <dbReference type="Proteomes" id="UP000038010"/>
    </source>
</evidence>
<dbReference type="VEuPathDB" id="FungiDB:AB675_8260"/>
<dbReference type="Proteomes" id="UP000038010">
    <property type="component" value="Unassembled WGS sequence"/>
</dbReference>
<name>A0A0N0NR57_9EURO</name>
<dbReference type="Pfam" id="PF08641">
    <property type="entry name" value="Mis14"/>
    <property type="match status" value="1"/>
</dbReference>
<dbReference type="InterPro" id="IPR013950">
    <property type="entry name" value="Mis14/Nsl1"/>
</dbReference>
<comment type="caution">
    <text evidence="3">The sequence shown here is derived from an EMBL/GenBank/DDBJ whole genome shotgun (WGS) entry which is preliminary data.</text>
</comment>
<dbReference type="GO" id="GO:0000070">
    <property type="term" value="P:mitotic sister chromatid segregation"/>
    <property type="evidence" value="ECO:0007669"/>
    <property type="project" value="InterPro"/>
</dbReference>
<evidence type="ECO:0000313" key="3">
    <source>
        <dbReference type="EMBL" id="KPI44711.1"/>
    </source>
</evidence>
<evidence type="ECO:0000256" key="1">
    <source>
        <dbReference type="SAM" id="Coils"/>
    </source>
</evidence>
<dbReference type="PANTHER" id="PTHR31749:SF3">
    <property type="entry name" value="KINETOCHORE-ASSOCIATED PROTEIN NSL1 HOMOLOG"/>
    <property type="match status" value="1"/>
</dbReference>
<dbReference type="GeneID" id="28740573"/>
<keyword evidence="4" id="KW-1185">Reference proteome</keyword>
<accession>A0A0N0NR57</accession>
<feature type="region of interest" description="Disordered" evidence="2">
    <location>
        <begin position="54"/>
        <end position="79"/>
    </location>
</feature>
<dbReference type="PANTHER" id="PTHR31749">
    <property type="entry name" value="KINETOCHORE-ASSOCIATED PROTEIN NSL1 HOMOLOG"/>
    <property type="match status" value="1"/>
</dbReference>
<keyword evidence="1" id="KW-0175">Coiled coil</keyword>
<organism evidence="3 4">
    <name type="scientific">Cyphellophora attinorum</name>
    <dbReference type="NCBI Taxonomy" id="1664694"/>
    <lineage>
        <taxon>Eukaryota</taxon>
        <taxon>Fungi</taxon>
        <taxon>Dikarya</taxon>
        <taxon>Ascomycota</taxon>
        <taxon>Pezizomycotina</taxon>
        <taxon>Eurotiomycetes</taxon>
        <taxon>Chaetothyriomycetidae</taxon>
        <taxon>Chaetothyriales</taxon>
        <taxon>Cyphellophoraceae</taxon>
        <taxon>Cyphellophora</taxon>
    </lineage>
</organism>
<dbReference type="STRING" id="1664694.A0A0N0NR57"/>
<dbReference type="GO" id="GO:0000444">
    <property type="term" value="C:MIS12/MIND type complex"/>
    <property type="evidence" value="ECO:0007669"/>
    <property type="project" value="TreeGrafter"/>
</dbReference>
<dbReference type="EMBL" id="LFJN01000003">
    <property type="protein sequence ID" value="KPI44711.1"/>
    <property type="molecule type" value="Genomic_DNA"/>
</dbReference>
<dbReference type="AlphaFoldDB" id="A0A0N0NR57"/>
<sequence>MATIAQSNPHHRKIELQSPLDLTHLRDQLTTSARQKLDLHFPPAALRSKPATHITLGGSEANQPPTTTTSTTSTDEETDPLRQHVQALTTAFLERTWTAAAKSITINGLDAHTLPQFTNATDSTLSSRQPQEQQQQPEHTEIEGIHYTLSPYDSRLQTRLATLYGELESLTAQVSKLRREAPGRSAVQLRESLGGEIEAEERDHEAAMVAVKQEREDEMDGVQQTLWNLSGRRDGWYEDVKSGYEDAVGQLARLSGHQVGPQNLDGGVAAPSAMPGGSGVGGGGLTGCVGKVQRAMTVAQELE</sequence>
<feature type="coiled-coil region" evidence="1">
    <location>
        <begin position="160"/>
        <end position="217"/>
    </location>
</feature>
<feature type="region of interest" description="Disordered" evidence="2">
    <location>
        <begin position="120"/>
        <end position="141"/>
    </location>
</feature>